<organism evidence="1 4">
    <name type="scientific">Hydrogenophaga crassostreae</name>
    <dbReference type="NCBI Taxonomy" id="1763535"/>
    <lineage>
        <taxon>Bacteria</taxon>
        <taxon>Pseudomonadati</taxon>
        <taxon>Pseudomonadota</taxon>
        <taxon>Betaproteobacteria</taxon>
        <taxon>Burkholderiales</taxon>
        <taxon>Comamonadaceae</taxon>
        <taxon>Hydrogenophaga</taxon>
    </lineage>
</organism>
<dbReference type="EMBL" id="LVWD01000013">
    <property type="protein sequence ID" value="OAD41785.1"/>
    <property type="molecule type" value="Genomic_DNA"/>
</dbReference>
<reference evidence="2 3" key="1">
    <citation type="submission" date="2016-02" db="EMBL/GenBank/DDBJ databases">
        <title>Draft genome sequence of Hydrogenophaga sp. LPB0072.</title>
        <authorList>
            <person name="Shin S.-K."/>
            <person name="Yi H."/>
        </authorList>
    </citation>
    <scope>NUCLEOTIDE SEQUENCE [LARGE SCALE GENOMIC DNA]</scope>
    <source>
        <strain evidence="2 3">LPB0072</strain>
    </source>
</reference>
<protein>
    <submittedName>
        <fullName evidence="1">Uncharacterized protein</fullName>
    </submittedName>
</protein>
<evidence type="ECO:0000313" key="3">
    <source>
        <dbReference type="Proteomes" id="UP000185657"/>
    </source>
</evidence>
<proteinExistence type="predicted"/>
<dbReference type="Proteomes" id="UP000185680">
    <property type="component" value="Chromosome"/>
</dbReference>
<dbReference type="AlphaFoldDB" id="A0A167HVC9"/>
<dbReference type="EMBL" id="CP017476">
    <property type="protein sequence ID" value="AOW13494.1"/>
    <property type="molecule type" value="Genomic_DNA"/>
</dbReference>
<name>A0A167HVC9_9BURK</name>
<accession>A0A167HVC9</accession>
<evidence type="ECO:0000313" key="1">
    <source>
        <dbReference type="EMBL" id="AOW13494.1"/>
    </source>
</evidence>
<sequence>MHVFHLPIPEFQFAAILLGPMLIEIDDHIHSAIQMQTIIYTEISMHAEVPTFACFVVPTSNKIGVRNQSLDG</sequence>
<evidence type="ECO:0000313" key="4">
    <source>
        <dbReference type="Proteomes" id="UP000185680"/>
    </source>
</evidence>
<dbReference type="Proteomes" id="UP000185657">
    <property type="component" value="Unassembled WGS sequence"/>
</dbReference>
<evidence type="ECO:0000313" key="2">
    <source>
        <dbReference type="EMBL" id="OAD41785.1"/>
    </source>
</evidence>
<dbReference type="KEGG" id="hyl:LPB072_12135"/>
<gene>
    <name evidence="1" type="ORF">LPB072_12135</name>
    <name evidence="2" type="ORF">LPB72_10760</name>
</gene>
<keyword evidence="3" id="KW-1185">Reference proteome</keyword>
<reference evidence="1 4" key="2">
    <citation type="submission" date="2016-10" db="EMBL/GenBank/DDBJ databases">
        <title>Hydorgenophaga sp. LPB0072 isolated from gastropod.</title>
        <authorList>
            <person name="Kim E."/>
            <person name="Yi H."/>
        </authorList>
    </citation>
    <scope>NUCLEOTIDE SEQUENCE [LARGE SCALE GENOMIC DNA]</scope>
    <source>
        <strain evidence="1 4">LPB0072</strain>
    </source>
</reference>